<organism evidence="2 3">
    <name type="scientific">Saccharophagus degradans</name>
    <dbReference type="NCBI Taxonomy" id="86304"/>
    <lineage>
        <taxon>Bacteria</taxon>
        <taxon>Pseudomonadati</taxon>
        <taxon>Pseudomonadota</taxon>
        <taxon>Gammaproteobacteria</taxon>
        <taxon>Cellvibrionales</taxon>
        <taxon>Cellvibrionaceae</taxon>
        <taxon>Saccharophagus</taxon>
    </lineage>
</organism>
<comment type="caution">
    <text evidence="2">The sequence shown here is derived from an EMBL/GenBank/DDBJ whole genome shotgun (WGS) entry which is preliminary data.</text>
</comment>
<dbReference type="EMBL" id="JAUOPB010000004">
    <property type="protein sequence ID" value="MDO6422285.1"/>
    <property type="molecule type" value="Genomic_DNA"/>
</dbReference>
<feature type="transmembrane region" description="Helical" evidence="1">
    <location>
        <begin position="7"/>
        <end position="28"/>
    </location>
</feature>
<dbReference type="RefSeq" id="WP_303492201.1">
    <property type="nucleotide sequence ID" value="NZ_JAUOPB010000004.1"/>
</dbReference>
<protein>
    <recommendedName>
        <fullName evidence="4">DUF4405 domain-containing protein</fullName>
    </recommendedName>
</protein>
<keyword evidence="1" id="KW-0812">Transmembrane</keyword>
<feature type="transmembrane region" description="Helical" evidence="1">
    <location>
        <begin position="40"/>
        <end position="61"/>
    </location>
</feature>
<feature type="transmembrane region" description="Helical" evidence="1">
    <location>
        <begin position="82"/>
        <end position="108"/>
    </location>
</feature>
<dbReference type="Proteomes" id="UP001169760">
    <property type="component" value="Unassembled WGS sequence"/>
</dbReference>
<sequence length="371" mass="42028">MLNKRTLATISVVSLFAILITTSILMFTQAYTTTVALTHTVLGFTFIGFGVWHGVNNFSAIKKYLSFSTRSKAKAKHGLPSITAVGLTTTLLVLCLVSFPPFLALHFWGTQLRISDNNATQASELKYNVLNMAQNFDGRSITIDFKKGTAFHWPQYAMWLEDESGEIVQAVYVTQGVGTNTFKNTVTLNNSELTLSRNPFDDEGFVFESIFSEDYDESRSNNKFRPEALPIFLHRFVKDIDVSETLPQLKLDGYTGATQFENHILTQKVTDESRQRYNIYFEINQSFDFNQYYSSDRFPDDPIYSGDGFSAQPSVLYHATIDFSSDQKFYAMSLVGHGHHSGRDGEIYTNMENLTNAKNIVDRIIIDLRQN</sequence>
<reference evidence="2" key="1">
    <citation type="submission" date="2023-07" db="EMBL/GenBank/DDBJ databases">
        <title>Genome content predicts the carbon catabolic preferences of heterotrophic bacteria.</title>
        <authorList>
            <person name="Gralka M."/>
        </authorList>
    </citation>
    <scope>NUCLEOTIDE SEQUENCE</scope>
    <source>
        <strain evidence="2">I3M17_2</strain>
    </source>
</reference>
<name>A0AAW7X4N2_9GAMM</name>
<keyword evidence="1" id="KW-0472">Membrane</keyword>
<evidence type="ECO:0008006" key="4">
    <source>
        <dbReference type="Google" id="ProtNLM"/>
    </source>
</evidence>
<evidence type="ECO:0000256" key="1">
    <source>
        <dbReference type="SAM" id="Phobius"/>
    </source>
</evidence>
<gene>
    <name evidence="2" type="ORF">Q4521_07350</name>
</gene>
<keyword evidence="1" id="KW-1133">Transmembrane helix</keyword>
<accession>A0AAW7X4N2</accession>
<proteinExistence type="predicted"/>
<evidence type="ECO:0000313" key="3">
    <source>
        <dbReference type="Proteomes" id="UP001169760"/>
    </source>
</evidence>
<evidence type="ECO:0000313" key="2">
    <source>
        <dbReference type="EMBL" id="MDO6422285.1"/>
    </source>
</evidence>
<dbReference type="AlphaFoldDB" id="A0AAW7X4N2"/>